<keyword evidence="16" id="KW-1185">Reference proteome</keyword>
<feature type="compositionally biased region" description="Pro residues" evidence="12">
    <location>
        <begin position="166"/>
        <end position="198"/>
    </location>
</feature>
<dbReference type="PANTHER" id="PTHR11177:SF365">
    <property type="entry name" value="ENDOCHITINASE B"/>
    <property type="match status" value="1"/>
</dbReference>
<evidence type="ECO:0000256" key="3">
    <source>
        <dbReference type="ARBA" id="ARBA00008682"/>
    </source>
</evidence>
<dbReference type="GO" id="GO:0008843">
    <property type="term" value="F:endochitinase activity"/>
    <property type="evidence" value="ECO:0007669"/>
    <property type="project" value="UniProtKB-EC"/>
</dbReference>
<evidence type="ECO:0000259" key="14">
    <source>
        <dbReference type="PROSITE" id="PS51910"/>
    </source>
</evidence>
<dbReference type="CDD" id="cd06548">
    <property type="entry name" value="GH18_chitinase"/>
    <property type="match status" value="1"/>
</dbReference>
<dbReference type="Pfam" id="PF00704">
    <property type="entry name" value="Glyco_hydro_18"/>
    <property type="match status" value="1"/>
</dbReference>
<dbReference type="PANTHER" id="PTHR11177">
    <property type="entry name" value="CHITINASE"/>
    <property type="match status" value="1"/>
</dbReference>
<organism evidence="15 16">
    <name type="scientific">Blastomyces parvus</name>
    <dbReference type="NCBI Taxonomy" id="2060905"/>
    <lineage>
        <taxon>Eukaryota</taxon>
        <taxon>Fungi</taxon>
        <taxon>Dikarya</taxon>
        <taxon>Ascomycota</taxon>
        <taxon>Pezizomycotina</taxon>
        <taxon>Eurotiomycetes</taxon>
        <taxon>Eurotiomycetidae</taxon>
        <taxon>Onygenales</taxon>
        <taxon>Ajellomycetaceae</taxon>
        <taxon>Blastomyces</taxon>
    </lineage>
</organism>
<dbReference type="SUPFAM" id="SSF51445">
    <property type="entry name" value="(Trans)glycosidases"/>
    <property type="match status" value="1"/>
</dbReference>
<dbReference type="GO" id="GO:0008061">
    <property type="term" value="F:chitin binding"/>
    <property type="evidence" value="ECO:0007669"/>
    <property type="project" value="InterPro"/>
</dbReference>
<dbReference type="PROSITE" id="PS01095">
    <property type="entry name" value="GH18_1"/>
    <property type="match status" value="1"/>
</dbReference>
<keyword evidence="6 11" id="KW-0378">Hydrolase</keyword>
<evidence type="ECO:0000256" key="10">
    <source>
        <dbReference type="ARBA" id="ARBA00023326"/>
    </source>
</evidence>
<name>A0A2B7WF98_9EURO</name>
<evidence type="ECO:0000256" key="5">
    <source>
        <dbReference type="ARBA" id="ARBA00022525"/>
    </source>
</evidence>
<gene>
    <name evidence="15" type="ORF">GX51_06995</name>
</gene>
<dbReference type="Gene3D" id="3.10.50.10">
    <property type="match status" value="1"/>
</dbReference>
<reference evidence="15 16" key="1">
    <citation type="submission" date="2017-10" db="EMBL/GenBank/DDBJ databases">
        <title>Comparative genomics in systemic dimorphic fungi from Ajellomycetaceae.</title>
        <authorList>
            <person name="Munoz J.F."/>
            <person name="Mcewen J.G."/>
            <person name="Clay O.K."/>
            <person name="Cuomo C.A."/>
        </authorList>
    </citation>
    <scope>NUCLEOTIDE SEQUENCE [LARGE SCALE GENOMIC DNA]</scope>
    <source>
        <strain evidence="15 16">UAMH130</strain>
    </source>
</reference>
<keyword evidence="7" id="KW-0146">Chitin degradation</keyword>
<evidence type="ECO:0000256" key="7">
    <source>
        <dbReference type="ARBA" id="ARBA00023024"/>
    </source>
</evidence>
<dbReference type="SUPFAM" id="SSF54556">
    <property type="entry name" value="Chitinase insertion domain"/>
    <property type="match status" value="1"/>
</dbReference>
<evidence type="ECO:0000256" key="12">
    <source>
        <dbReference type="SAM" id="MobiDB-lite"/>
    </source>
</evidence>
<dbReference type="InterPro" id="IPR001579">
    <property type="entry name" value="Glyco_hydro_18_chit_AS"/>
</dbReference>
<feature type="region of interest" description="Disordered" evidence="12">
    <location>
        <begin position="1"/>
        <end position="38"/>
    </location>
</feature>
<evidence type="ECO:0000256" key="1">
    <source>
        <dbReference type="ARBA" id="ARBA00000822"/>
    </source>
</evidence>
<feature type="region of interest" description="Disordered" evidence="12">
    <location>
        <begin position="159"/>
        <end position="203"/>
    </location>
</feature>
<sequence length="605" mass="66275">MGPYHQARQSDKDGEKQEYARAEHDKMTQLPLSAHLPRVKEQEDGLHVGSGHGGLYMKHRPHCRSLLFFYLGVLLFSAVGAVYHEGPESTPESRQGVYFVPRKDTVDHYHIDPTTVWKTVTTTVTVPASAAATASAGGADSSTDSFVTSILPSSGRIPPSFYGTCPSPPDPSPSPSPPTPEPPTPEPPTPEPPSPSPPGNNMSNPEGFKSIVYFVNWAIYGRNYNPQDLPAAKLTHVLYAFANVRPETGEVYLSDPWSDTDKHYPTDSWNDVGNNVYGCVKQLFLLKKKNRNMKILLSIGGWTYSSNFPKAASTPAGRTKFADTATKLMLDMGFDGLDVDWEYPKNDEEAKNFVELLKVTREKLDSIAKDRKFLLTIACPAGPQNFEKLRLKEMTPYLDFYNLMAYDYSGSWDKIAGHQSNIEVSKSNPNATPFSTKAALDHYLGVGGVPPSKMILGMPLYGRAFANTDGPGTPFQGNGGSGSFEPGIWDYKVLPKQGAVEKLESLGKDGCGASWSYDGSSRTMISYDTVAMVEEKTKYIIDKGLGGGMWWEASGDRDPRSAEKANGSLIGTFIEGVGGKLEKQENALSFPESQYDNLKAQFPNE</sequence>
<evidence type="ECO:0000256" key="2">
    <source>
        <dbReference type="ARBA" id="ARBA00004613"/>
    </source>
</evidence>
<keyword evidence="13" id="KW-0472">Membrane</keyword>
<evidence type="ECO:0000313" key="16">
    <source>
        <dbReference type="Proteomes" id="UP000224080"/>
    </source>
</evidence>
<dbReference type="SMART" id="SM00636">
    <property type="entry name" value="Glyco_18"/>
    <property type="match status" value="1"/>
</dbReference>
<keyword evidence="5" id="KW-0964">Secreted</keyword>
<proteinExistence type="inferred from homology"/>
<dbReference type="InterPro" id="IPR050314">
    <property type="entry name" value="Glycosyl_Hydrlase_18"/>
</dbReference>
<dbReference type="InterPro" id="IPR017853">
    <property type="entry name" value="GH"/>
</dbReference>
<comment type="similarity">
    <text evidence="3">Belongs to the glycosyl hydrolase 18 family. Chitinase class V subfamily.</text>
</comment>
<dbReference type="STRING" id="2060905.A0A2B7WF98"/>
<keyword evidence="10" id="KW-0624">Polysaccharide degradation</keyword>
<comment type="subcellular location">
    <subcellularLocation>
        <location evidence="2">Secreted</location>
    </subcellularLocation>
</comment>
<feature type="transmembrane region" description="Helical" evidence="13">
    <location>
        <begin position="66"/>
        <end position="84"/>
    </location>
</feature>
<evidence type="ECO:0000256" key="8">
    <source>
        <dbReference type="ARBA" id="ARBA00023277"/>
    </source>
</evidence>
<protein>
    <recommendedName>
        <fullName evidence="4">chitinase</fullName>
        <ecNumber evidence="4">3.2.1.14</ecNumber>
    </recommendedName>
</protein>
<dbReference type="InterPro" id="IPR001223">
    <property type="entry name" value="Glyco_hydro18_cat"/>
</dbReference>
<dbReference type="Proteomes" id="UP000224080">
    <property type="component" value="Unassembled WGS sequence"/>
</dbReference>
<dbReference type="OrthoDB" id="76388at2759"/>
<dbReference type="EMBL" id="PDNC01000128">
    <property type="protein sequence ID" value="PGG98083.1"/>
    <property type="molecule type" value="Genomic_DNA"/>
</dbReference>
<evidence type="ECO:0000256" key="11">
    <source>
        <dbReference type="RuleBase" id="RU000489"/>
    </source>
</evidence>
<dbReference type="EC" id="3.2.1.14" evidence="4"/>
<keyword evidence="13" id="KW-0812">Transmembrane</keyword>
<accession>A0A2B7WF98</accession>
<keyword evidence="8" id="KW-0119">Carbohydrate metabolism</keyword>
<evidence type="ECO:0000256" key="4">
    <source>
        <dbReference type="ARBA" id="ARBA00012729"/>
    </source>
</evidence>
<dbReference type="FunFam" id="3.20.20.80:FF:000095">
    <property type="entry name" value="Endochitinase B1"/>
    <property type="match status" value="1"/>
</dbReference>
<keyword evidence="13" id="KW-1133">Transmembrane helix</keyword>
<dbReference type="GO" id="GO:0006032">
    <property type="term" value="P:chitin catabolic process"/>
    <property type="evidence" value="ECO:0007669"/>
    <property type="project" value="UniProtKB-KW"/>
</dbReference>
<dbReference type="GO" id="GO:0005576">
    <property type="term" value="C:extracellular region"/>
    <property type="evidence" value="ECO:0007669"/>
    <property type="project" value="UniProtKB-SubCell"/>
</dbReference>
<dbReference type="AlphaFoldDB" id="A0A2B7WF98"/>
<dbReference type="InterPro" id="IPR011583">
    <property type="entry name" value="Chitinase_II/V-like_cat"/>
</dbReference>
<evidence type="ECO:0000313" key="15">
    <source>
        <dbReference type="EMBL" id="PGG98083.1"/>
    </source>
</evidence>
<dbReference type="GO" id="GO:0000272">
    <property type="term" value="P:polysaccharide catabolic process"/>
    <property type="evidence" value="ECO:0007669"/>
    <property type="project" value="UniProtKB-KW"/>
</dbReference>
<dbReference type="PROSITE" id="PS51910">
    <property type="entry name" value="GH18_2"/>
    <property type="match status" value="1"/>
</dbReference>
<feature type="domain" description="GH18" evidence="14">
    <location>
        <begin position="208"/>
        <end position="580"/>
    </location>
</feature>
<dbReference type="Gene3D" id="3.20.20.80">
    <property type="entry name" value="Glycosidases"/>
    <property type="match status" value="1"/>
</dbReference>
<feature type="compositionally biased region" description="Basic and acidic residues" evidence="12">
    <location>
        <begin position="8"/>
        <end position="27"/>
    </location>
</feature>
<comment type="caution">
    <text evidence="15">The sequence shown here is derived from an EMBL/GenBank/DDBJ whole genome shotgun (WGS) entry which is preliminary data.</text>
</comment>
<keyword evidence="9 11" id="KW-0326">Glycosidase</keyword>
<evidence type="ECO:0000256" key="6">
    <source>
        <dbReference type="ARBA" id="ARBA00022801"/>
    </source>
</evidence>
<evidence type="ECO:0000256" key="13">
    <source>
        <dbReference type="SAM" id="Phobius"/>
    </source>
</evidence>
<dbReference type="InterPro" id="IPR029070">
    <property type="entry name" value="Chitinase_insertion_sf"/>
</dbReference>
<comment type="catalytic activity">
    <reaction evidence="1">
        <text>Random endo-hydrolysis of N-acetyl-beta-D-glucosaminide (1-&gt;4)-beta-linkages in chitin and chitodextrins.</text>
        <dbReference type="EC" id="3.2.1.14"/>
    </reaction>
</comment>
<evidence type="ECO:0000256" key="9">
    <source>
        <dbReference type="ARBA" id="ARBA00023295"/>
    </source>
</evidence>